<evidence type="ECO:0000313" key="3">
    <source>
        <dbReference type="Proteomes" id="UP000614601"/>
    </source>
</evidence>
<evidence type="ECO:0000256" key="1">
    <source>
        <dbReference type="SAM" id="MobiDB-lite"/>
    </source>
</evidence>
<feature type="compositionally biased region" description="Basic residues" evidence="1">
    <location>
        <begin position="116"/>
        <end position="126"/>
    </location>
</feature>
<reference evidence="2" key="1">
    <citation type="submission" date="2020-09" db="EMBL/GenBank/DDBJ databases">
        <authorList>
            <person name="Kikuchi T."/>
        </authorList>
    </citation>
    <scope>NUCLEOTIDE SEQUENCE</scope>
    <source>
        <strain evidence="2">SH1</strain>
    </source>
</reference>
<dbReference type="EMBL" id="CAJFCW020000006">
    <property type="protein sequence ID" value="CAG9125943.1"/>
    <property type="molecule type" value="Genomic_DNA"/>
</dbReference>
<dbReference type="InterPro" id="IPR009548">
    <property type="entry name" value="Prkrip1"/>
</dbReference>
<dbReference type="Pfam" id="PF06658">
    <property type="entry name" value="DUF1168"/>
    <property type="match status" value="1"/>
</dbReference>
<dbReference type="PANTHER" id="PTHR13507:SF0">
    <property type="entry name" value="PRKR-INTERACTING PROTEIN 1"/>
    <property type="match status" value="1"/>
</dbReference>
<protein>
    <recommendedName>
        <fullName evidence="4">DUF1168 domain-containing protein</fullName>
    </recommendedName>
</protein>
<proteinExistence type="predicted"/>
<dbReference type="GO" id="GO:0005730">
    <property type="term" value="C:nucleolus"/>
    <property type="evidence" value="ECO:0007669"/>
    <property type="project" value="TreeGrafter"/>
</dbReference>
<feature type="compositionally biased region" description="Basic and acidic residues" evidence="1">
    <location>
        <begin position="105"/>
        <end position="115"/>
    </location>
</feature>
<feature type="compositionally biased region" description="Acidic residues" evidence="1">
    <location>
        <begin position="143"/>
        <end position="152"/>
    </location>
</feature>
<dbReference type="Proteomes" id="UP000783686">
    <property type="component" value="Unassembled WGS sequence"/>
</dbReference>
<dbReference type="GO" id="GO:0004860">
    <property type="term" value="F:protein kinase inhibitor activity"/>
    <property type="evidence" value="ECO:0007669"/>
    <property type="project" value="TreeGrafter"/>
</dbReference>
<sequence>MPIEDVEGDEERRAKDGYDLARIRLNRLLANPDKAVVIPERKEATKPKPPPDFVRNVVGSSAAAGSAEFHIYRNNRRKEMNRLNYLEQEYQEKKKDEEFEELVRERRQAEEERTEKNRKKRQKRKQRIQELRKQKKKKRDSDASDSDEDSDSDIPLADNKDVSNETD</sequence>
<feature type="compositionally biased region" description="Basic and acidic residues" evidence="1">
    <location>
        <begin position="158"/>
        <end position="167"/>
    </location>
</feature>
<comment type="caution">
    <text evidence="2">The sequence shown here is derived from an EMBL/GenBank/DDBJ whole genome shotgun (WGS) entry which is preliminary data.</text>
</comment>
<organism evidence="2 3">
    <name type="scientific">Bursaphelenchus okinawaensis</name>
    <dbReference type="NCBI Taxonomy" id="465554"/>
    <lineage>
        <taxon>Eukaryota</taxon>
        <taxon>Metazoa</taxon>
        <taxon>Ecdysozoa</taxon>
        <taxon>Nematoda</taxon>
        <taxon>Chromadorea</taxon>
        <taxon>Rhabditida</taxon>
        <taxon>Tylenchina</taxon>
        <taxon>Tylenchomorpha</taxon>
        <taxon>Aphelenchoidea</taxon>
        <taxon>Aphelenchoididae</taxon>
        <taxon>Bursaphelenchus</taxon>
    </lineage>
</organism>
<name>A0A811LQN8_9BILA</name>
<keyword evidence="3" id="KW-1185">Reference proteome</keyword>
<dbReference type="Proteomes" id="UP000614601">
    <property type="component" value="Unassembled WGS sequence"/>
</dbReference>
<dbReference type="GO" id="GO:0003725">
    <property type="term" value="F:double-stranded RNA binding"/>
    <property type="evidence" value="ECO:0007669"/>
    <property type="project" value="InterPro"/>
</dbReference>
<dbReference type="AlphaFoldDB" id="A0A811LQN8"/>
<feature type="region of interest" description="Disordered" evidence="1">
    <location>
        <begin position="105"/>
        <end position="167"/>
    </location>
</feature>
<accession>A0A811LQN8</accession>
<dbReference type="GO" id="GO:0019901">
    <property type="term" value="F:protein kinase binding"/>
    <property type="evidence" value="ECO:0007669"/>
    <property type="project" value="TreeGrafter"/>
</dbReference>
<gene>
    <name evidence="2" type="ORF">BOKJ2_LOCUS13232</name>
</gene>
<dbReference type="PANTHER" id="PTHR13507">
    <property type="entry name" value="PRKR-INTERACTING PROTEIN 1"/>
    <property type="match status" value="1"/>
</dbReference>
<evidence type="ECO:0000313" key="2">
    <source>
        <dbReference type="EMBL" id="CAD5229173.1"/>
    </source>
</evidence>
<dbReference type="EMBL" id="CAJFDH010000006">
    <property type="protein sequence ID" value="CAD5229173.1"/>
    <property type="molecule type" value="Genomic_DNA"/>
</dbReference>
<evidence type="ECO:0008006" key="4">
    <source>
        <dbReference type="Google" id="ProtNLM"/>
    </source>
</evidence>